<evidence type="ECO:0000256" key="1">
    <source>
        <dbReference type="SAM" id="SignalP"/>
    </source>
</evidence>
<dbReference type="Gene3D" id="1.25.40.10">
    <property type="entry name" value="Tetratricopeptide repeat domain"/>
    <property type="match status" value="1"/>
</dbReference>
<dbReference type="SUPFAM" id="SSF48452">
    <property type="entry name" value="TPR-like"/>
    <property type="match status" value="1"/>
</dbReference>
<dbReference type="EMBL" id="BJUS01000020">
    <property type="protein sequence ID" value="GEK73351.1"/>
    <property type="molecule type" value="Genomic_DNA"/>
</dbReference>
<reference evidence="2 3" key="1">
    <citation type="submission" date="2019-07" db="EMBL/GenBank/DDBJ databases">
        <title>Whole genome shotgun sequence of Halomonas halophila NBRC 102604.</title>
        <authorList>
            <person name="Hosoyama A."/>
            <person name="Uohara A."/>
            <person name="Ohji S."/>
            <person name="Ichikawa N."/>
        </authorList>
    </citation>
    <scope>NUCLEOTIDE SEQUENCE [LARGE SCALE GENOMIC DNA]</scope>
    <source>
        <strain evidence="2 3">NBRC 102604</strain>
    </source>
</reference>
<evidence type="ECO:0000313" key="2">
    <source>
        <dbReference type="EMBL" id="GEK73351.1"/>
    </source>
</evidence>
<sequence length="213" mass="23189">MSARRLPTVVLGMGLAFAPLLQAQTPQDDLFSLRSRWEHTTTAMPETRRVDALEALAAEAKTLAESHPERAEASVWRGIILASLARESSGLDALGAAKEARRVLESALERAPGGLQGSAYVTLGALYDRAPGWPVAFGDEETAERMFRRAEAIRPEGIDVHLYYAAFLEGEGREAEALVHARRAVDGPLREGREASDAALRDEARAMVARLEE</sequence>
<keyword evidence="3" id="KW-1185">Reference proteome</keyword>
<name>A0ABQ0U487_9GAMM</name>
<dbReference type="InterPro" id="IPR011990">
    <property type="entry name" value="TPR-like_helical_dom_sf"/>
</dbReference>
<evidence type="ECO:0000313" key="3">
    <source>
        <dbReference type="Proteomes" id="UP000321121"/>
    </source>
</evidence>
<feature type="chain" id="PRO_5047439100" evidence="1">
    <location>
        <begin position="24"/>
        <end position="213"/>
    </location>
</feature>
<comment type="caution">
    <text evidence="2">The sequence shown here is derived from an EMBL/GenBank/DDBJ whole genome shotgun (WGS) entry which is preliminary data.</text>
</comment>
<dbReference type="RefSeq" id="WP_046079191.1">
    <property type="nucleotide sequence ID" value="NZ_BJUS01000020.1"/>
</dbReference>
<accession>A0ABQ0U487</accession>
<protein>
    <submittedName>
        <fullName evidence="2">Uncharacterized protein</fullName>
    </submittedName>
</protein>
<keyword evidence="1" id="KW-0732">Signal</keyword>
<gene>
    <name evidence="2" type="ORF">HHA04nite_18950</name>
</gene>
<proteinExistence type="predicted"/>
<dbReference type="Proteomes" id="UP000321121">
    <property type="component" value="Unassembled WGS sequence"/>
</dbReference>
<organism evidence="2 3">
    <name type="scientific">Halomonas halophila</name>
    <dbReference type="NCBI Taxonomy" id="29573"/>
    <lineage>
        <taxon>Bacteria</taxon>
        <taxon>Pseudomonadati</taxon>
        <taxon>Pseudomonadota</taxon>
        <taxon>Gammaproteobacteria</taxon>
        <taxon>Oceanospirillales</taxon>
        <taxon>Halomonadaceae</taxon>
        <taxon>Halomonas</taxon>
    </lineage>
</organism>
<feature type="signal peptide" evidence="1">
    <location>
        <begin position="1"/>
        <end position="23"/>
    </location>
</feature>